<evidence type="ECO:0000256" key="5">
    <source>
        <dbReference type="ARBA" id="ARBA00022741"/>
    </source>
</evidence>
<evidence type="ECO:0000313" key="15">
    <source>
        <dbReference type="EMBL" id="KAG6493090.1"/>
    </source>
</evidence>
<dbReference type="GO" id="GO:0005524">
    <property type="term" value="F:ATP binding"/>
    <property type="evidence" value="ECO:0007669"/>
    <property type="project" value="UniProtKB-UniRule"/>
</dbReference>
<evidence type="ECO:0000256" key="8">
    <source>
        <dbReference type="ARBA" id="ARBA00022989"/>
    </source>
</evidence>
<dbReference type="PROSITE" id="PS00107">
    <property type="entry name" value="PROTEIN_KINASE_ATP"/>
    <property type="match status" value="1"/>
</dbReference>
<keyword evidence="8 13" id="KW-1133">Transmembrane helix</keyword>
<sequence length="447" mass="49383">MEARRAKAVAAATVLSLLVPLLVLLFRFGHTVAFFVVLAVAFVAVLGVLAWVLSLYTDLSHRQLSLARRSVSDREEHRVEYSFLRKVAGLPIKFRLESLAAATDGFRCLLGRGSSASVFRGVLDDGTAVAVKRIDAIAERGDKEFRTEVAAIASIHHRNLVRLLGYCVTPGPRFLVYEFVANGSLDRWIFPSRDAAADAANGRCLPWPMRHRVAIDVAKALSYLHHDCRARVLHLDVKPENILLDEGFRALVADFGLSKLMGKDESRVVTTVRGTRGYLAPEWLIGSGVTDKSDIYSYGMVLLEIVGGRRAIQVTEDKKWSYFPKIVHEKAWQGKALEVLDERLNREGESPPEAELRTMVHVALWCIRDKAEERPSMARVVDMLEGRIDVDEPPPQSEMLIYNILEHSVLDAEATDDRRAAAAAAGLLDLGPPSSAPGSIEVSLSGR</sequence>
<dbReference type="PANTHER" id="PTHR47974">
    <property type="entry name" value="OS07G0415500 PROTEIN"/>
    <property type="match status" value="1"/>
</dbReference>
<evidence type="ECO:0000313" key="16">
    <source>
        <dbReference type="Proteomes" id="UP000734854"/>
    </source>
</evidence>
<feature type="transmembrane region" description="Helical" evidence="13">
    <location>
        <begin position="7"/>
        <end position="26"/>
    </location>
</feature>
<proteinExistence type="inferred from homology"/>
<dbReference type="PROSITE" id="PS50011">
    <property type="entry name" value="PROTEIN_KINASE_DOM"/>
    <property type="match status" value="1"/>
</dbReference>
<feature type="transmembrane region" description="Helical" evidence="13">
    <location>
        <begin position="32"/>
        <end position="56"/>
    </location>
</feature>
<keyword evidence="4" id="KW-0732">Signal</keyword>
<keyword evidence="9 13" id="KW-0472">Membrane</keyword>
<evidence type="ECO:0000256" key="12">
    <source>
        <dbReference type="SAM" id="MobiDB-lite"/>
    </source>
</evidence>
<keyword evidence="7 10" id="KW-0067">ATP-binding</keyword>
<evidence type="ECO:0000256" key="13">
    <source>
        <dbReference type="SAM" id="Phobius"/>
    </source>
</evidence>
<evidence type="ECO:0000256" key="6">
    <source>
        <dbReference type="ARBA" id="ARBA00022777"/>
    </source>
</evidence>
<evidence type="ECO:0000256" key="4">
    <source>
        <dbReference type="ARBA" id="ARBA00022729"/>
    </source>
</evidence>
<gene>
    <name evidence="15" type="ORF">ZIOFF_048066</name>
</gene>
<evidence type="ECO:0000256" key="2">
    <source>
        <dbReference type="ARBA" id="ARBA00022679"/>
    </source>
</evidence>
<dbReference type="CDD" id="cd14066">
    <property type="entry name" value="STKc_IRAK"/>
    <property type="match status" value="1"/>
</dbReference>
<keyword evidence="5 10" id="KW-0547">Nucleotide-binding</keyword>
<keyword evidence="16" id="KW-1185">Reference proteome</keyword>
<dbReference type="FunFam" id="1.10.510.10:FF:000537">
    <property type="entry name" value="Putative receptor-like protein kinase"/>
    <property type="match status" value="1"/>
</dbReference>
<dbReference type="EMBL" id="JACMSC010000013">
    <property type="protein sequence ID" value="KAG6493090.1"/>
    <property type="molecule type" value="Genomic_DNA"/>
</dbReference>
<evidence type="ECO:0000256" key="10">
    <source>
        <dbReference type="PROSITE-ProRule" id="PRU10141"/>
    </source>
</evidence>
<evidence type="ECO:0000256" key="3">
    <source>
        <dbReference type="ARBA" id="ARBA00022692"/>
    </source>
</evidence>
<dbReference type="Proteomes" id="UP000734854">
    <property type="component" value="Unassembled WGS sequence"/>
</dbReference>
<dbReference type="GO" id="GO:0016020">
    <property type="term" value="C:membrane"/>
    <property type="evidence" value="ECO:0007669"/>
    <property type="project" value="UniProtKB-SubCell"/>
</dbReference>
<dbReference type="PROSITE" id="PS00108">
    <property type="entry name" value="PROTEIN_KINASE_ST"/>
    <property type="match status" value="1"/>
</dbReference>
<dbReference type="GO" id="GO:0004674">
    <property type="term" value="F:protein serine/threonine kinase activity"/>
    <property type="evidence" value="ECO:0007669"/>
    <property type="project" value="UniProtKB-KW"/>
</dbReference>
<comment type="subcellular location">
    <subcellularLocation>
        <location evidence="1">Membrane</location>
        <topology evidence="1">Single-pass membrane protein</topology>
    </subcellularLocation>
</comment>
<evidence type="ECO:0000256" key="9">
    <source>
        <dbReference type="ARBA" id="ARBA00023136"/>
    </source>
</evidence>
<protein>
    <recommendedName>
        <fullName evidence="14">Protein kinase domain-containing protein</fullName>
    </recommendedName>
</protein>
<dbReference type="SMART" id="SM00220">
    <property type="entry name" value="S_TKc"/>
    <property type="match status" value="1"/>
</dbReference>
<organism evidence="15 16">
    <name type="scientific">Zingiber officinale</name>
    <name type="common">Ginger</name>
    <name type="synonym">Amomum zingiber</name>
    <dbReference type="NCBI Taxonomy" id="94328"/>
    <lineage>
        <taxon>Eukaryota</taxon>
        <taxon>Viridiplantae</taxon>
        <taxon>Streptophyta</taxon>
        <taxon>Embryophyta</taxon>
        <taxon>Tracheophyta</taxon>
        <taxon>Spermatophyta</taxon>
        <taxon>Magnoliopsida</taxon>
        <taxon>Liliopsida</taxon>
        <taxon>Zingiberales</taxon>
        <taxon>Zingiberaceae</taxon>
        <taxon>Zingiber</taxon>
    </lineage>
</organism>
<name>A0A8J5G781_ZINOF</name>
<evidence type="ECO:0000256" key="7">
    <source>
        <dbReference type="ARBA" id="ARBA00022840"/>
    </source>
</evidence>
<evidence type="ECO:0000256" key="1">
    <source>
        <dbReference type="ARBA" id="ARBA00004167"/>
    </source>
</evidence>
<feature type="region of interest" description="Disordered" evidence="12">
    <location>
        <begin position="428"/>
        <end position="447"/>
    </location>
</feature>
<comment type="similarity">
    <text evidence="11">Belongs to the protein kinase superfamily.</text>
</comment>
<feature type="domain" description="Protein kinase" evidence="14">
    <location>
        <begin position="104"/>
        <end position="388"/>
    </location>
</feature>
<evidence type="ECO:0000256" key="11">
    <source>
        <dbReference type="RuleBase" id="RU000304"/>
    </source>
</evidence>
<accession>A0A8J5G781</accession>
<keyword evidence="6" id="KW-0418">Kinase</keyword>
<keyword evidence="2" id="KW-0808">Transferase</keyword>
<comment type="caution">
    <text evidence="15">The sequence shown here is derived from an EMBL/GenBank/DDBJ whole genome shotgun (WGS) entry which is preliminary data.</text>
</comment>
<dbReference type="Pfam" id="PF00069">
    <property type="entry name" value="Pkinase"/>
    <property type="match status" value="1"/>
</dbReference>
<dbReference type="InterPro" id="IPR017441">
    <property type="entry name" value="Protein_kinase_ATP_BS"/>
</dbReference>
<dbReference type="AlphaFoldDB" id="A0A8J5G781"/>
<feature type="binding site" evidence="10">
    <location>
        <position position="132"/>
    </location>
    <ligand>
        <name>ATP</name>
        <dbReference type="ChEBI" id="CHEBI:30616"/>
    </ligand>
</feature>
<dbReference type="OrthoDB" id="2418081at2759"/>
<reference evidence="15 16" key="1">
    <citation type="submission" date="2020-08" db="EMBL/GenBank/DDBJ databases">
        <title>Plant Genome Project.</title>
        <authorList>
            <person name="Zhang R.-G."/>
        </authorList>
    </citation>
    <scope>NUCLEOTIDE SEQUENCE [LARGE SCALE GENOMIC DNA]</scope>
    <source>
        <tissue evidence="15">Rhizome</tissue>
    </source>
</reference>
<dbReference type="InterPro" id="IPR000719">
    <property type="entry name" value="Prot_kinase_dom"/>
</dbReference>
<dbReference type="FunFam" id="3.30.200.20:FF:000483">
    <property type="entry name" value="Putative receptor-like protein kinase"/>
    <property type="match status" value="1"/>
</dbReference>
<keyword evidence="3 13" id="KW-0812">Transmembrane</keyword>
<dbReference type="PANTHER" id="PTHR47974:SF9">
    <property type="entry name" value="RECEPTOR-LIKE SERINE_THREONINE-PROTEIN KINASE"/>
    <property type="match status" value="1"/>
</dbReference>
<evidence type="ECO:0000259" key="14">
    <source>
        <dbReference type="PROSITE" id="PS50011"/>
    </source>
</evidence>
<dbReference type="InterPro" id="IPR008271">
    <property type="entry name" value="Ser/Thr_kinase_AS"/>
</dbReference>
<keyword evidence="11" id="KW-0723">Serine/threonine-protein kinase</keyword>